<dbReference type="AlphaFoldDB" id="A0A0F9P005"/>
<keyword evidence="1" id="KW-0472">Membrane</keyword>
<reference evidence="2" key="1">
    <citation type="journal article" date="2015" name="Nature">
        <title>Complex archaea that bridge the gap between prokaryotes and eukaryotes.</title>
        <authorList>
            <person name="Spang A."/>
            <person name="Saw J.H."/>
            <person name="Jorgensen S.L."/>
            <person name="Zaremba-Niedzwiedzka K."/>
            <person name="Martijn J."/>
            <person name="Lind A.E."/>
            <person name="van Eijk R."/>
            <person name="Schleper C."/>
            <person name="Guy L."/>
            <person name="Ettema T.J."/>
        </authorList>
    </citation>
    <scope>NUCLEOTIDE SEQUENCE</scope>
</reference>
<proteinExistence type="predicted"/>
<accession>A0A0F9P005</accession>
<comment type="caution">
    <text evidence="2">The sequence shown here is derived from an EMBL/GenBank/DDBJ whole genome shotgun (WGS) entry which is preliminary data.</text>
</comment>
<dbReference type="Pfam" id="PF11821">
    <property type="entry name" value="ActD"/>
    <property type="match status" value="1"/>
</dbReference>
<dbReference type="EMBL" id="LAZR01007198">
    <property type="protein sequence ID" value="KKM86802.1"/>
    <property type="molecule type" value="Genomic_DNA"/>
</dbReference>
<keyword evidence="1" id="KW-1133">Transmembrane helix</keyword>
<gene>
    <name evidence="2" type="ORF">LCGC14_1275380</name>
</gene>
<sequence length="193" mass="21838">MKEKVILGFFSYEDDTTDTLEALHKAGYDDMITYSPIPSHEIEHVLENIRPKFKWTMRNLIDRAKKRDFHLARFSLLGGLIGFSVAVLLLVGTAVLWPVMQGGFPLVPSPIFGMLAYELTTITAILVTVAGFFILSKLPSFTFEKNDIYDPSFNSDKFGIALRATTPQQIKKVEDIMKKNMADKVEMREGRLS</sequence>
<keyword evidence="1" id="KW-0812">Transmembrane</keyword>
<feature type="transmembrane region" description="Helical" evidence="1">
    <location>
        <begin position="111"/>
        <end position="135"/>
    </location>
</feature>
<organism evidence="2">
    <name type="scientific">marine sediment metagenome</name>
    <dbReference type="NCBI Taxonomy" id="412755"/>
    <lineage>
        <taxon>unclassified sequences</taxon>
        <taxon>metagenomes</taxon>
        <taxon>ecological metagenomes</taxon>
    </lineage>
</organism>
<dbReference type="InterPro" id="IPR021776">
    <property type="entry name" value="ActD"/>
</dbReference>
<name>A0A0F9P005_9ZZZZ</name>
<feature type="transmembrane region" description="Helical" evidence="1">
    <location>
        <begin position="74"/>
        <end position="99"/>
    </location>
</feature>
<evidence type="ECO:0000256" key="1">
    <source>
        <dbReference type="SAM" id="Phobius"/>
    </source>
</evidence>
<protein>
    <recommendedName>
        <fullName evidence="3">DUF3341 domain-containing protein</fullName>
    </recommendedName>
</protein>
<evidence type="ECO:0000313" key="2">
    <source>
        <dbReference type="EMBL" id="KKM86802.1"/>
    </source>
</evidence>
<evidence type="ECO:0008006" key="3">
    <source>
        <dbReference type="Google" id="ProtNLM"/>
    </source>
</evidence>